<comment type="caution">
    <text evidence="1">The sequence shown here is derived from an EMBL/GenBank/DDBJ whole genome shotgun (WGS) entry which is preliminary data.</text>
</comment>
<dbReference type="EMBL" id="CAJOAY010012829">
    <property type="protein sequence ID" value="CAF4257253.1"/>
    <property type="molecule type" value="Genomic_DNA"/>
</dbReference>
<protein>
    <submittedName>
        <fullName evidence="1">Uncharacterized protein</fullName>
    </submittedName>
</protein>
<evidence type="ECO:0000313" key="1">
    <source>
        <dbReference type="EMBL" id="CAF4257253.1"/>
    </source>
</evidence>
<accession>A0A820F684</accession>
<evidence type="ECO:0000313" key="2">
    <source>
        <dbReference type="Proteomes" id="UP000663881"/>
    </source>
</evidence>
<dbReference type="AlphaFoldDB" id="A0A820F684"/>
<feature type="non-terminal residue" evidence="1">
    <location>
        <position position="35"/>
    </location>
</feature>
<reference evidence="1" key="1">
    <citation type="submission" date="2021-02" db="EMBL/GenBank/DDBJ databases">
        <authorList>
            <person name="Nowell W R."/>
        </authorList>
    </citation>
    <scope>NUCLEOTIDE SEQUENCE</scope>
</reference>
<sequence>PCALCQEAREIKGREGQLQAAFMRGGGPPVVSQPM</sequence>
<name>A0A820F684_9BILA</name>
<gene>
    <name evidence="1" type="ORF">OKA104_LOCUS43928</name>
</gene>
<dbReference type="Proteomes" id="UP000663881">
    <property type="component" value="Unassembled WGS sequence"/>
</dbReference>
<organism evidence="1 2">
    <name type="scientific">Adineta steineri</name>
    <dbReference type="NCBI Taxonomy" id="433720"/>
    <lineage>
        <taxon>Eukaryota</taxon>
        <taxon>Metazoa</taxon>
        <taxon>Spiralia</taxon>
        <taxon>Gnathifera</taxon>
        <taxon>Rotifera</taxon>
        <taxon>Eurotatoria</taxon>
        <taxon>Bdelloidea</taxon>
        <taxon>Adinetida</taxon>
        <taxon>Adinetidae</taxon>
        <taxon>Adineta</taxon>
    </lineage>
</organism>
<proteinExistence type="predicted"/>